<evidence type="ECO:0000259" key="7">
    <source>
        <dbReference type="PROSITE" id="PS50850"/>
    </source>
</evidence>
<feature type="compositionally biased region" description="Basic and acidic residues" evidence="5">
    <location>
        <begin position="505"/>
        <end position="516"/>
    </location>
</feature>
<dbReference type="InterPro" id="IPR036259">
    <property type="entry name" value="MFS_trans_sf"/>
</dbReference>
<sequence>MKFEDLLLEIGGFGRFQILILALLCLPRINLPMHFLLHNFLAATPSHHCAIPHQEEFVNLTMEEVLLVSIPRKPDGTFSSCEMFSQPQFHLLLNSSLQPENKSIIQHCQHGWVYDHSQFTSTISTQWDLVCEQRGLNQATATFFFIGVTMGAMVFGYLSDRFGRKTMLQLSLVCSVVFGMLSAASVSYTMLAITRTLTGVALSGLSLIVLPLGLEWVDIQHRTFTGILSSIFWSIGNMVLALVAYLVREWHWLLVAVTGPCVLSIICVWWVPESARWLIAKGKVKQAHRHLLRCARINGRKDFAVSPEVRNYKNMGGNYSYISLFRTPVLRRISLCSGVVWFGVAFSYYGMSLNLTGFGLSIYLSQFVFGIIEIPAKMVMYVLVNRVGRRPSQAWTLILTGTGSLIWANPKIWLPVTGFSEAAFTTVFLYTSELYPTIVRQNGMGYTSFLARLGGALAPLVFLLDEVWRSLPEVTYCGVAVCSGAMAFLLPETLNMRLPEGIEDIEKPHGTEDAGGRRQIRTRAGRS</sequence>
<name>A0A8C3TMG7_CATUS</name>
<evidence type="ECO:0000256" key="5">
    <source>
        <dbReference type="SAM" id="MobiDB-lite"/>
    </source>
</evidence>
<evidence type="ECO:0000313" key="8">
    <source>
        <dbReference type="Ensembl" id="ENSCUSP00005000772.1"/>
    </source>
</evidence>
<evidence type="ECO:0000256" key="1">
    <source>
        <dbReference type="ARBA" id="ARBA00004141"/>
    </source>
</evidence>
<evidence type="ECO:0000313" key="9">
    <source>
        <dbReference type="Proteomes" id="UP000694563"/>
    </source>
</evidence>
<evidence type="ECO:0000256" key="3">
    <source>
        <dbReference type="ARBA" id="ARBA00022989"/>
    </source>
</evidence>
<evidence type="ECO:0000256" key="6">
    <source>
        <dbReference type="SAM" id="Phobius"/>
    </source>
</evidence>
<feature type="transmembrane region" description="Helical" evidence="6">
    <location>
        <begin position="252"/>
        <end position="271"/>
    </location>
</feature>
<feature type="transmembrane region" description="Helical" evidence="6">
    <location>
        <begin position="139"/>
        <end position="158"/>
    </location>
</feature>
<keyword evidence="3 6" id="KW-1133">Transmembrane helix</keyword>
<dbReference type="InterPro" id="IPR020846">
    <property type="entry name" value="MFS_dom"/>
</dbReference>
<protein>
    <submittedName>
        <fullName evidence="8">Solute carrier family 22 member 7</fullName>
    </submittedName>
</protein>
<reference evidence="8" key="3">
    <citation type="submission" date="2025-09" db="UniProtKB">
        <authorList>
            <consortium name="Ensembl"/>
        </authorList>
    </citation>
    <scope>IDENTIFICATION</scope>
</reference>
<feature type="transmembrane region" description="Helical" evidence="6">
    <location>
        <begin position="333"/>
        <end position="351"/>
    </location>
</feature>
<feature type="transmembrane region" description="Helical" evidence="6">
    <location>
        <begin position="197"/>
        <end position="217"/>
    </location>
</feature>
<dbReference type="InterPro" id="IPR011701">
    <property type="entry name" value="MFS"/>
</dbReference>
<dbReference type="AlphaFoldDB" id="A0A8C3TMG7"/>
<dbReference type="Proteomes" id="UP000694563">
    <property type="component" value="Chromosome 3"/>
</dbReference>
<dbReference type="PROSITE" id="PS50850">
    <property type="entry name" value="MFS"/>
    <property type="match status" value="1"/>
</dbReference>
<keyword evidence="4 6" id="KW-0472">Membrane</keyword>
<keyword evidence="2 6" id="KW-0812">Transmembrane</keyword>
<evidence type="ECO:0000256" key="2">
    <source>
        <dbReference type="ARBA" id="ARBA00022692"/>
    </source>
</evidence>
<proteinExistence type="predicted"/>
<feature type="region of interest" description="Disordered" evidence="5">
    <location>
        <begin position="505"/>
        <end position="527"/>
    </location>
</feature>
<feature type="transmembrane region" description="Helical" evidence="6">
    <location>
        <begin position="224"/>
        <end position="246"/>
    </location>
</feature>
<organism evidence="8 9">
    <name type="scientific">Catharus ustulatus</name>
    <name type="common">Russet-backed thrush</name>
    <name type="synonym">Hylocichla ustulatus</name>
    <dbReference type="NCBI Taxonomy" id="91951"/>
    <lineage>
        <taxon>Eukaryota</taxon>
        <taxon>Metazoa</taxon>
        <taxon>Chordata</taxon>
        <taxon>Craniata</taxon>
        <taxon>Vertebrata</taxon>
        <taxon>Euteleostomi</taxon>
        <taxon>Archelosauria</taxon>
        <taxon>Archosauria</taxon>
        <taxon>Dinosauria</taxon>
        <taxon>Saurischia</taxon>
        <taxon>Theropoda</taxon>
        <taxon>Coelurosauria</taxon>
        <taxon>Aves</taxon>
        <taxon>Neognathae</taxon>
        <taxon>Neoaves</taxon>
        <taxon>Telluraves</taxon>
        <taxon>Australaves</taxon>
        <taxon>Passeriformes</taxon>
        <taxon>Turdidae</taxon>
        <taxon>Catharus</taxon>
    </lineage>
</organism>
<feature type="transmembrane region" description="Helical" evidence="6">
    <location>
        <begin position="363"/>
        <end position="384"/>
    </location>
</feature>
<dbReference type="Ensembl" id="ENSCUST00005000813.1">
    <property type="protein sequence ID" value="ENSCUSP00005000772.1"/>
    <property type="gene ID" value="ENSCUSG00005000498.1"/>
</dbReference>
<reference evidence="8" key="1">
    <citation type="submission" date="2020-10" db="EMBL/GenBank/DDBJ databases">
        <title>Catharus ustulatus (Swainson's thrush) genome, bCatUst1, primary haplotype v2.</title>
        <authorList>
            <person name="Delmore K."/>
            <person name="Vafadar M."/>
            <person name="Formenti G."/>
            <person name="Chow W."/>
            <person name="Pelan S."/>
            <person name="Howe K."/>
            <person name="Rhie A."/>
            <person name="Mountcastle J."/>
            <person name="Haase B."/>
            <person name="Fedrigo O."/>
            <person name="Jarvis E.D."/>
        </authorList>
    </citation>
    <scope>NUCLEOTIDE SEQUENCE [LARGE SCALE GENOMIC DNA]</scope>
</reference>
<evidence type="ECO:0000256" key="4">
    <source>
        <dbReference type="ARBA" id="ARBA00023136"/>
    </source>
</evidence>
<keyword evidence="9" id="KW-1185">Reference proteome</keyword>
<accession>A0A8C3TMG7</accession>
<dbReference type="PANTHER" id="PTHR24064">
    <property type="entry name" value="SOLUTE CARRIER FAMILY 22 MEMBER"/>
    <property type="match status" value="1"/>
</dbReference>
<dbReference type="GO" id="GO:0022857">
    <property type="term" value="F:transmembrane transporter activity"/>
    <property type="evidence" value="ECO:0007669"/>
    <property type="project" value="InterPro"/>
</dbReference>
<dbReference type="SUPFAM" id="SSF103473">
    <property type="entry name" value="MFS general substrate transporter"/>
    <property type="match status" value="1"/>
</dbReference>
<feature type="transmembrane region" description="Helical" evidence="6">
    <location>
        <begin position="170"/>
        <end position="191"/>
    </location>
</feature>
<dbReference type="Gene3D" id="1.20.1250.20">
    <property type="entry name" value="MFS general substrate transporter like domains"/>
    <property type="match status" value="1"/>
</dbReference>
<reference evidence="8" key="2">
    <citation type="submission" date="2025-08" db="UniProtKB">
        <authorList>
            <consortium name="Ensembl"/>
        </authorList>
    </citation>
    <scope>IDENTIFICATION</scope>
</reference>
<feature type="compositionally biased region" description="Basic residues" evidence="5">
    <location>
        <begin position="518"/>
        <end position="527"/>
    </location>
</feature>
<comment type="subcellular location">
    <subcellularLocation>
        <location evidence="1">Membrane</location>
        <topology evidence="1">Multi-pass membrane protein</topology>
    </subcellularLocation>
</comment>
<feature type="domain" description="Major facilitator superfamily (MFS) profile" evidence="7">
    <location>
        <begin position="87"/>
        <end position="495"/>
    </location>
</feature>
<gene>
    <name evidence="8" type="primary">SLC22A7</name>
</gene>
<dbReference type="Pfam" id="PF07690">
    <property type="entry name" value="MFS_1"/>
    <property type="match status" value="1"/>
</dbReference>
<dbReference type="GO" id="GO:0016020">
    <property type="term" value="C:membrane"/>
    <property type="evidence" value="ECO:0007669"/>
    <property type="project" value="UniProtKB-SubCell"/>
</dbReference>